<gene>
    <name evidence="1" type="ORF">C9I89_04070</name>
</gene>
<comment type="caution">
    <text evidence="1">The sequence shown here is derived from an EMBL/GenBank/DDBJ whole genome shotgun (WGS) entry which is preliminary data.</text>
</comment>
<evidence type="ECO:0000313" key="1">
    <source>
        <dbReference type="EMBL" id="PSW06718.1"/>
    </source>
</evidence>
<protein>
    <submittedName>
        <fullName evidence="1">Chromosome partitioning protein ParA</fullName>
    </submittedName>
</protein>
<dbReference type="OrthoDB" id="5592990at2"/>
<name>A0A2T3N315_9GAMM</name>
<accession>A0A2T3N315</accession>
<evidence type="ECO:0000313" key="2">
    <source>
        <dbReference type="Proteomes" id="UP000240904"/>
    </source>
</evidence>
<dbReference type="RefSeq" id="WP_107282082.1">
    <property type="nucleotide sequence ID" value="NZ_PYMC01000002.1"/>
</dbReference>
<keyword evidence="2" id="KW-1185">Reference proteome</keyword>
<dbReference type="AlphaFoldDB" id="A0A2T3N315"/>
<sequence>MQLRTVMLPSLLTLLVGCSQHIPEKAALTGYFIDAPVTGLYYSTSSNLEGMTNKGAYEYRQGDTVTFYLGQNAQAMPLTKVSPQEITTPYSSSTTPSRTVNMTRLLLSLDSQPASSDEIVLASHLLSQPDFQQKLKTIDLNNLDVTSKDLGIDIVSMETAVTHLAASQQYIQDNFSSDKIIYAPMDKTFVYVSIKRRDYQGKLCYYDTARANEPDYYGPIGRIKYSINSDGIIIHPGTGDYFGSNDGSISSCELNIQYQTIAAESESWQTLDNIPGVIGCARTGCSRSYLNGYKIQSHDDEGDWKYRTIAHSFNETTQLIMESTQGLGKNEHVQHSNHAELLRFTLPDTAPELINMQGIWQLTQYNPDSLEPRQQCLLIKGNRIYQANTQADDCMQLNDINFNKDISKQYADMWWMQQGPTNPTLAQLNTPVKWYDKTEQPHITSWEYLPTGNQWDLGILYRLQQKIVADDFGREQLETIAISELHKLGDRHG</sequence>
<dbReference type="EMBL" id="PYMC01000002">
    <property type="protein sequence ID" value="PSW06718.1"/>
    <property type="molecule type" value="Genomic_DNA"/>
</dbReference>
<proteinExistence type="predicted"/>
<reference evidence="1 2" key="1">
    <citation type="submission" date="2018-03" db="EMBL/GenBank/DDBJ databases">
        <title>Whole genome sequencing of Histamine producing bacteria.</title>
        <authorList>
            <person name="Butler K."/>
        </authorList>
    </citation>
    <scope>NUCLEOTIDE SEQUENCE [LARGE SCALE GENOMIC DNA]</scope>
    <source>
        <strain evidence="1 2">DSM 16190</strain>
    </source>
</reference>
<dbReference type="PROSITE" id="PS51257">
    <property type="entry name" value="PROKAR_LIPOPROTEIN"/>
    <property type="match status" value="1"/>
</dbReference>
<dbReference type="Proteomes" id="UP000240904">
    <property type="component" value="Unassembled WGS sequence"/>
</dbReference>
<organism evidence="1 2">
    <name type="scientific">Photobacterium lipolyticum</name>
    <dbReference type="NCBI Taxonomy" id="266810"/>
    <lineage>
        <taxon>Bacteria</taxon>
        <taxon>Pseudomonadati</taxon>
        <taxon>Pseudomonadota</taxon>
        <taxon>Gammaproteobacteria</taxon>
        <taxon>Vibrionales</taxon>
        <taxon>Vibrionaceae</taxon>
        <taxon>Photobacterium</taxon>
    </lineage>
</organism>